<organism evidence="3 4">
    <name type="scientific">Gossypium australe</name>
    <dbReference type="NCBI Taxonomy" id="47621"/>
    <lineage>
        <taxon>Eukaryota</taxon>
        <taxon>Viridiplantae</taxon>
        <taxon>Streptophyta</taxon>
        <taxon>Embryophyta</taxon>
        <taxon>Tracheophyta</taxon>
        <taxon>Spermatophyta</taxon>
        <taxon>Magnoliopsida</taxon>
        <taxon>eudicotyledons</taxon>
        <taxon>Gunneridae</taxon>
        <taxon>Pentapetalae</taxon>
        <taxon>rosids</taxon>
        <taxon>malvids</taxon>
        <taxon>Malvales</taxon>
        <taxon>Malvaceae</taxon>
        <taxon>Malvoideae</taxon>
        <taxon>Gossypium</taxon>
    </lineage>
</organism>
<keyword evidence="2" id="KW-0812">Transmembrane</keyword>
<evidence type="ECO:0000256" key="2">
    <source>
        <dbReference type="SAM" id="Phobius"/>
    </source>
</evidence>
<keyword evidence="2" id="KW-1133">Transmembrane helix</keyword>
<evidence type="ECO:0008006" key="5">
    <source>
        <dbReference type="Google" id="ProtNLM"/>
    </source>
</evidence>
<evidence type="ECO:0000313" key="3">
    <source>
        <dbReference type="EMBL" id="KAA3479670.1"/>
    </source>
</evidence>
<dbReference type="EMBL" id="SMMG02000003">
    <property type="protein sequence ID" value="KAA3479670.1"/>
    <property type="molecule type" value="Genomic_DNA"/>
</dbReference>
<name>A0A5B6WDI4_9ROSI</name>
<keyword evidence="2" id="KW-0472">Membrane</keyword>
<dbReference type="AlphaFoldDB" id="A0A5B6WDI4"/>
<feature type="transmembrane region" description="Helical" evidence="2">
    <location>
        <begin position="48"/>
        <end position="65"/>
    </location>
</feature>
<feature type="region of interest" description="Disordered" evidence="1">
    <location>
        <begin position="1"/>
        <end position="22"/>
    </location>
</feature>
<keyword evidence="4" id="KW-1185">Reference proteome</keyword>
<sequence length="87" mass="10303">MKLKHLSIHEESNDEDDNKDEDDEEVIILSKNFKRFIKMDKGFKKRKWFAIFVISWSTTSLIVLLKKKHKGKKKAMITTWSDSDTSN</sequence>
<feature type="compositionally biased region" description="Acidic residues" evidence="1">
    <location>
        <begin position="12"/>
        <end position="22"/>
    </location>
</feature>
<evidence type="ECO:0000256" key="1">
    <source>
        <dbReference type="SAM" id="MobiDB-lite"/>
    </source>
</evidence>
<reference evidence="4" key="1">
    <citation type="journal article" date="2019" name="Plant Biotechnol. J.">
        <title>Genome sequencing of the Australian wild diploid species Gossypium australe highlights disease resistance and delayed gland morphogenesis.</title>
        <authorList>
            <person name="Cai Y."/>
            <person name="Cai X."/>
            <person name="Wang Q."/>
            <person name="Wang P."/>
            <person name="Zhang Y."/>
            <person name="Cai C."/>
            <person name="Xu Y."/>
            <person name="Wang K."/>
            <person name="Zhou Z."/>
            <person name="Wang C."/>
            <person name="Geng S."/>
            <person name="Li B."/>
            <person name="Dong Q."/>
            <person name="Hou Y."/>
            <person name="Wang H."/>
            <person name="Ai P."/>
            <person name="Liu Z."/>
            <person name="Yi F."/>
            <person name="Sun M."/>
            <person name="An G."/>
            <person name="Cheng J."/>
            <person name="Zhang Y."/>
            <person name="Shi Q."/>
            <person name="Xie Y."/>
            <person name="Shi X."/>
            <person name="Chang Y."/>
            <person name="Huang F."/>
            <person name="Chen Y."/>
            <person name="Hong S."/>
            <person name="Mi L."/>
            <person name="Sun Q."/>
            <person name="Zhang L."/>
            <person name="Zhou B."/>
            <person name="Peng R."/>
            <person name="Zhang X."/>
            <person name="Liu F."/>
        </authorList>
    </citation>
    <scope>NUCLEOTIDE SEQUENCE [LARGE SCALE GENOMIC DNA]</scope>
    <source>
        <strain evidence="4">cv. PA1801</strain>
    </source>
</reference>
<comment type="caution">
    <text evidence="3">The sequence shown here is derived from an EMBL/GenBank/DDBJ whole genome shotgun (WGS) entry which is preliminary data.</text>
</comment>
<accession>A0A5B6WDI4</accession>
<evidence type="ECO:0000313" key="4">
    <source>
        <dbReference type="Proteomes" id="UP000325315"/>
    </source>
</evidence>
<gene>
    <name evidence="3" type="ORF">EPI10_020163</name>
</gene>
<dbReference type="Proteomes" id="UP000325315">
    <property type="component" value="Unassembled WGS sequence"/>
</dbReference>
<protein>
    <recommendedName>
        <fullName evidence="5">Transmembrane protein</fullName>
    </recommendedName>
</protein>
<proteinExistence type="predicted"/>